<organism evidence="1 2">
    <name type="scientific">Pluteus cervinus</name>
    <dbReference type="NCBI Taxonomy" id="181527"/>
    <lineage>
        <taxon>Eukaryota</taxon>
        <taxon>Fungi</taxon>
        <taxon>Dikarya</taxon>
        <taxon>Basidiomycota</taxon>
        <taxon>Agaricomycotina</taxon>
        <taxon>Agaricomycetes</taxon>
        <taxon>Agaricomycetidae</taxon>
        <taxon>Agaricales</taxon>
        <taxon>Pluteineae</taxon>
        <taxon>Pluteaceae</taxon>
        <taxon>Pluteus</taxon>
    </lineage>
</organism>
<keyword evidence="2" id="KW-1185">Reference proteome</keyword>
<proteinExistence type="predicted"/>
<protein>
    <submittedName>
        <fullName evidence="1">Uncharacterized protein</fullName>
    </submittedName>
</protein>
<evidence type="ECO:0000313" key="1">
    <source>
        <dbReference type="EMBL" id="TFK70609.1"/>
    </source>
</evidence>
<sequence>MWHRFCTKIGTVCAIACTKFGRAPMMTSTTKCDRYKYQPVGQIYTKQPFLLFHILSRYPLHNRQHQQQCDSQSLYCLPPLLSLGLQLFWVLSAISTQAWTGSSTRKALRNPPAGNLLLLALETPLLEKTPTGILGIPLLNDARCETQTIDYQPPRPIYIRYPLILDRWTAIAATRLSQKGSKPTRSTPIESIPILMRLNHMRSKGGRFEMQTITLIAKKSLDTRRRLNIRLRLTIKTLALQITTATRIG</sequence>
<name>A0ACD3AZ82_9AGAR</name>
<accession>A0ACD3AZ82</accession>
<reference evidence="1 2" key="1">
    <citation type="journal article" date="2019" name="Nat. Ecol. Evol.">
        <title>Megaphylogeny resolves global patterns of mushroom evolution.</title>
        <authorList>
            <person name="Varga T."/>
            <person name="Krizsan K."/>
            <person name="Foldi C."/>
            <person name="Dima B."/>
            <person name="Sanchez-Garcia M."/>
            <person name="Sanchez-Ramirez S."/>
            <person name="Szollosi G.J."/>
            <person name="Szarkandi J.G."/>
            <person name="Papp V."/>
            <person name="Albert L."/>
            <person name="Andreopoulos W."/>
            <person name="Angelini C."/>
            <person name="Antonin V."/>
            <person name="Barry K.W."/>
            <person name="Bougher N.L."/>
            <person name="Buchanan P."/>
            <person name="Buyck B."/>
            <person name="Bense V."/>
            <person name="Catcheside P."/>
            <person name="Chovatia M."/>
            <person name="Cooper J."/>
            <person name="Damon W."/>
            <person name="Desjardin D."/>
            <person name="Finy P."/>
            <person name="Geml J."/>
            <person name="Haridas S."/>
            <person name="Hughes K."/>
            <person name="Justo A."/>
            <person name="Karasinski D."/>
            <person name="Kautmanova I."/>
            <person name="Kiss B."/>
            <person name="Kocsube S."/>
            <person name="Kotiranta H."/>
            <person name="LaButti K.M."/>
            <person name="Lechner B.E."/>
            <person name="Liimatainen K."/>
            <person name="Lipzen A."/>
            <person name="Lukacs Z."/>
            <person name="Mihaltcheva S."/>
            <person name="Morgado L.N."/>
            <person name="Niskanen T."/>
            <person name="Noordeloos M.E."/>
            <person name="Ohm R.A."/>
            <person name="Ortiz-Santana B."/>
            <person name="Ovrebo C."/>
            <person name="Racz N."/>
            <person name="Riley R."/>
            <person name="Savchenko A."/>
            <person name="Shiryaev A."/>
            <person name="Soop K."/>
            <person name="Spirin V."/>
            <person name="Szebenyi C."/>
            <person name="Tomsovsky M."/>
            <person name="Tulloss R.E."/>
            <person name="Uehling J."/>
            <person name="Grigoriev I.V."/>
            <person name="Vagvolgyi C."/>
            <person name="Papp T."/>
            <person name="Martin F.M."/>
            <person name="Miettinen O."/>
            <person name="Hibbett D.S."/>
            <person name="Nagy L.G."/>
        </authorList>
    </citation>
    <scope>NUCLEOTIDE SEQUENCE [LARGE SCALE GENOMIC DNA]</scope>
    <source>
        <strain evidence="1 2">NL-1719</strain>
    </source>
</reference>
<dbReference type="Proteomes" id="UP000308600">
    <property type="component" value="Unassembled WGS sequence"/>
</dbReference>
<evidence type="ECO:0000313" key="2">
    <source>
        <dbReference type="Proteomes" id="UP000308600"/>
    </source>
</evidence>
<dbReference type="EMBL" id="ML208310">
    <property type="protein sequence ID" value="TFK70609.1"/>
    <property type="molecule type" value="Genomic_DNA"/>
</dbReference>
<gene>
    <name evidence="1" type="ORF">BDN72DRAFT_528459</name>
</gene>